<feature type="signal peptide" evidence="1">
    <location>
        <begin position="1"/>
        <end position="22"/>
    </location>
</feature>
<organism evidence="2 3">
    <name type="scientific">Lentinula boryana</name>
    <dbReference type="NCBI Taxonomy" id="40481"/>
    <lineage>
        <taxon>Eukaryota</taxon>
        <taxon>Fungi</taxon>
        <taxon>Dikarya</taxon>
        <taxon>Basidiomycota</taxon>
        <taxon>Agaricomycotina</taxon>
        <taxon>Agaricomycetes</taxon>
        <taxon>Agaricomycetidae</taxon>
        <taxon>Agaricales</taxon>
        <taxon>Marasmiineae</taxon>
        <taxon>Omphalotaceae</taxon>
        <taxon>Lentinula</taxon>
    </lineage>
</organism>
<dbReference type="Proteomes" id="UP001163828">
    <property type="component" value="Unassembled WGS sequence"/>
</dbReference>
<evidence type="ECO:0000313" key="2">
    <source>
        <dbReference type="EMBL" id="KAJ3994357.1"/>
    </source>
</evidence>
<reference evidence="2" key="1">
    <citation type="submission" date="2022-08" db="EMBL/GenBank/DDBJ databases">
        <authorList>
            <consortium name="DOE Joint Genome Institute"/>
            <person name="Min B."/>
            <person name="Riley R."/>
            <person name="Sierra-Patev S."/>
            <person name="Naranjo-Ortiz M."/>
            <person name="Looney B."/>
            <person name="Konkel Z."/>
            <person name="Slot J.C."/>
            <person name="Sakamoto Y."/>
            <person name="Steenwyk J.L."/>
            <person name="Rokas A."/>
            <person name="Carro J."/>
            <person name="Camarero S."/>
            <person name="Ferreira P."/>
            <person name="Molpeceres G."/>
            <person name="Ruiz-Duenas F.J."/>
            <person name="Serrano A."/>
            <person name="Henrissat B."/>
            <person name="Drula E."/>
            <person name="Hughes K.W."/>
            <person name="Mata J.L."/>
            <person name="Ishikawa N.K."/>
            <person name="Vargas-Isla R."/>
            <person name="Ushijima S."/>
            <person name="Smith C.A."/>
            <person name="Ahrendt S."/>
            <person name="Andreopoulos W."/>
            <person name="He G."/>
            <person name="Labutti K."/>
            <person name="Lipzen A."/>
            <person name="Ng V."/>
            <person name="Sandor L."/>
            <person name="Barry K."/>
            <person name="Martinez A.T."/>
            <person name="Xiao Y."/>
            <person name="Gibbons J.G."/>
            <person name="Terashima K."/>
            <person name="Hibbett D.S."/>
            <person name="Grigoriev I.V."/>
        </authorList>
    </citation>
    <scope>NUCLEOTIDE SEQUENCE</scope>
    <source>
        <strain evidence="2">TFB10827</strain>
    </source>
</reference>
<keyword evidence="3" id="KW-1185">Reference proteome</keyword>
<feature type="chain" id="PRO_5046224873" evidence="1">
    <location>
        <begin position="23"/>
        <end position="185"/>
    </location>
</feature>
<sequence length="185" mass="20463">MRLNSVTVFLLSLCLFSNTTTAMPLPSENTSTPMYSRAPGPKEVHVKFTEQSDGKRQQDVSAWIKKGLEYAFNQDPDLGSSDSTFTLHPPNPRWSGSEILFEFSNGSPSCVPKCTGSLNPNPFVLQNSYMIVKDKDGKQVIKIGPESNRNAHFYHVNNDIVVEGGLYSSMNHAADELAAFGFRRA</sequence>
<keyword evidence="1" id="KW-0732">Signal</keyword>
<comment type="caution">
    <text evidence="2">The sequence shown here is derived from an EMBL/GenBank/DDBJ whole genome shotgun (WGS) entry which is preliminary data.</text>
</comment>
<evidence type="ECO:0000256" key="1">
    <source>
        <dbReference type="SAM" id="SignalP"/>
    </source>
</evidence>
<name>A0ABQ8Q749_9AGAR</name>
<accession>A0ABQ8Q749</accession>
<gene>
    <name evidence="2" type="ORF">F5050DRAFT_527493</name>
</gene>
<dbReference type="EMBL" id="MU790708">
    <property type="protein sequence ID" value="KAJ3994357.1"/>
    <property type="molecule type" value="Genomic_DNA"/>
</dbReference>
<proteinExistence type="predicted"/>
<protein>
    <submittedName>
        <fullName evidence="2">Uncharacterized protein</fullName>
    </submittedName>
</protein>
<evidence type="ECO:0000313" key="3">
    <source>
        <dbReference type="Proteomes" id="UP001163828"/>
    </source>
</evidence>